<dbReference type="Proteomes" id="UP000650081">
    <property type="component" value="Unassembled WGS sequence"/>
</dbReference>
<proteinExistence type="predicted"/>
<dbReference type="InterPro" id="IPR000792">
    <property type="entry name" value="Tscrpt_reg_LuxR_C"/>
</dbReference>
<reference evidence="3" key="1">
    <citation type="submission" date="2020-08" db="EMBL/GenBank/DDBJ databases">
        <title>Lewinella bacteria from marine environments.</title>
        <authorList>
            <person name="Zhong Y."/>
        </authorList>
    </citation>
    <scope>NUCLEOTIDE SEQUENCE</scope>
    <source>
        <strain evidence="3">KCTC 42187</strain>
    </source>
</reference>
<gene>
    <name evidence="3" type="ORF">H9S92_07700</name>
</gene>
<accession>A0A923PJW2</accession>
<organism evidence="3 4">
    <name type="scientific">Neolewinella lacunae</name>
    <dbReference type="NCBI Taxonomy" id="1517758"/>
    <lineage>
        <taxon>Bacteria</taxon>
        <taxon>Pseudomonadati</taxon>
        <taxon>Bacteroidota</taxon>
        <taxon>Saprospiria</taxon>
        <taxon>Saprospirales</taxon>
        <taxon>Lewinellaceae</taxon>
        <taxon>Neolewinella</taxon>
    </lineage>
</organism>
<dbReference type="PROSITE" id="PS50043">
    <property type="entry name" value="HTH_LUXR_2"/>
    <property type="match status" value="1"/>
</dbReference>
<dbReference type="InterPro" id="IPR011006">
    <property type="entry name" value="CheY-like_superfamily"/>
</dbReference>
<comment type="caution">
    <text evidence="3">The sequence shown here is derived from an EMBL/GenBank/DDBJ whole genome shotgun (WGS) entry which is preliminary data.</text>
</comment>
<evidence type="ECO:0000256" key="1">
    <source>
        <dbReference type="ARBA" id="ARBA00023125"/>
    </source>
</evidence>
<dbReference type="PANTHER" id="PTHR43214">
    <property type="entry name" value="TWO-COMPONENT RESPONSE REGULATOR"/>
    <property type="match status" value="1"/>
</dbReference>
<dbReference type="PANTHER" id="PTHR43214:SF43">
    <property type="entry name" value="TWO-COMPONENT RESPONSE REGULATOR"/>
    <property type="match status" value="1"/>
</dbReference>
<keyword evidence="4" id="KW-1185">Reference proteome</keyword>
<name>A0A923PJW2_9BACT</name>
<dbReference type="InterPro" id="IPR016032">
    <property type="entry name" value="Sig_transdc_resp-reg_C-effctor"/>
</dbReference>
<dbReference type="SUPFAM" id="SSF52172">
    <property type="entry name" value="CheY-like"/>
    <property type="match status" value="1"/>
</dbReference>
<protein>
    <submittedName>
        <fullName evidence="3">Response regulator transcription factor</fullName>
    </submittedName>
</protein>
<dbReference type="GO" id="GO:0006355">
    <property type="term" value="P:regulation of DNA-templated transcription"/>
    <property type="evidence" value="ECO:0007669"/>
    <property type="project" value="InterPro"/>
</dbReference>
<evidence type="ECO:0000313" key="3">
    <source>
        <dbReference type="EMBL" id="MBC6994041.1"/>
    </source>
</evidence>
<dbReference type="Gene3D" id="3.40.50.2300">
    <property type="match status" value="1"/>
</dbReference>
<dbReference type="CDD" id="cd06170">
    <property type="entry name" value="LuxR_C_like"/>
    <property type="match status" value="1"/>
</dbReference>
<dbReference type="Pfam" id="PF00196">
    <property type="entry name" value="GerE"/>
    <property type="match status" value="1"/>
</dbReference>
<dbReference type="EMBL" id="JACSIT010000085">
    <property type="protein sequence ID" value="MBC6994041.1"/>
    <property type="molecule type" value="Genomic_DNA"/>
</dbReference>
<dbReference type="InterPro" id="IPR039420">
    <property type="entry name" value="WalR-like"/>
</dbReference>
<dbReference type="AlphaFoldDB" id="A0A923PJW2"/>
<dbReference type="PRINTS" id="PR00038">
    <property type="entry name" value="HTHLUXR"/>
</dbReference>
<keyword evidence="1" id="KW-0238">DNA-binding</keyword>
<evidence type="ECO:0000259" key="2">
    <source>
        <dbReference type="PROSITE" id="PS50043"/>
    </source>
</evidence>
<evidence type="ECO:0000313" key="4">
    <source>
        <dbReference type="Proteomes" id="UP000650081"/>
    </source>
</evidence>
<dbReference type="GO" id="GO:0003677">
    <property type="term" value="F:DNA binding"/>
    <property type="evidence" value="ECO:0007669"/>
    <property type="project" value="UniProtKB-KW"/>
</dbReference>
<dbReference type="SMART" id="SM00421">
    <property type="entry name" value="HTH_LUXR"/>
    <property type="match status" value="1"/>
</dbReference>
<dbReference type="RefSeq" id="WP_187466132.1">
    <property type="nucleotide sequence ID" value="NZ_JACSIT010000085.1"/>
</dbReference>
<feature type="domain" description="HTH luxR-type" evidence="2">
    <location>
        <begin position="149"/>
        <end position="214"/>
    </location>
</feature>
<sequence length="220" mass="24552">MPLPKATPISILIAKQNQLLSDCLKELFVLNGYTVVGQTRWGARVASLVSLHQPNICILGADFQDMPVAEICAQVREAAPLTRIVIYAHRFGDQYVGTHQYQYGDGFIISDCTFEELLVCMETVAAGEPYTTPKVHELLNKSFHNLTLDTPPDLKLSDREKEILSLVADALTMPEISHQLNISVATVNNHCYNIRKKLDLSGRNALHQYAFTVKNSRILS</sequence>
<dbReference type="SUPFAM" id="SSF46894">
    <property type="entry name" value="C-terminal effector domain of the bipartite response regulators"/>
    <property type="match status" value="1"/>
</dbReference>